<accession>A0ABV6RCL3</accession>
<protein>
    <recommendedName>
        <fullName evidence="3">DUF4926 domain-containing protein</fullName>
    </recommendedName>
</protein>
<comment type="caution">
    <text evidence="1">The sequence shown here is derived from an EMBL/GenBank/DDBJ whole genome shotgun (WGS) entry which is preliminary data.</text>
</comment>
<evidence type="ECO:0000313" key="1">
    <source>
        <dbReference type="EMBL" id="MFC0674717.1"/>
    </source>
</evidence>
<dbReference type="Proteomes" id="UP001589793">
    <property type="component" value="Unassembled WGS sequence"/>
</dbReference>
<dbReference type="RefSeq" id="WP_376981067.1">
    <property type="nucleotide sequence ID" value="NZ_JBHLSV010000014.1"/>
</dbReference>
<proteinExistence type="predicted"/>
<sequence length="83" mass="9071">MLYRTTPIRDPGEAQRLPVGTIARFDEEPDSYLCVLRLRDGERIWESYDAGALRDADMVGWTALVLAPDQSADAGETGEASAA</sequence>
<keyword evidence="2" id="KW-1185">Reference proteome</keyword>
<name>A0ABV6RCL3_9MICO</name>
<organism evidence="1 2">
    <name type="scientific">Brachybacterium hainanense</name>
    <dbReference type="NCBI Taxonomy" id="1541174"/>
    <lineage>
        <taxon>Bacteria</taxon>
        <taxon>Bacillati</taxon>
        <taxon>Actinomycetota</taxon>
        <taxon>Actinomycetes</taxon>
        <taxon>Micrococcales</taxon>
        <taxon>Dermabacteraceae</taxon>
        <taxon>Brachybacterium</taxon>
    </lineage>
</organism>
<dbReference type="EMBL" id="JBHLSV010000014">
    <property type="protein sequence ID" value="MFC0674717.1"/>
    <property type="molecule type" value="Genomic_DNA"/>
</dbReference>
<reference evidence="1 2" key="1">
    <citation type="submission" date="2024-09" db="EMBL/GenBank/DDBJ databases">
        <authorList>
            <person name="Sun Q."/>
            <person name="Mori K."/>
        </authorList>
    </citation>
    <scope>NUCLEOTIDE SEQUENCE [LARGE SCALE GENOMIC DNA]</scope>
    <source>
        <strain evidence="1 2">CICC 10874</strain>
    </source>
</reference>
<evidence type="ECO:0000313" key="2">
    <source>
        <dbReference type="Proteomes" id="UP001589793"/>
    </source>
</evidence>
<gene>
    <name evidence="1" type="ORF">ACFFF6_12185</name>
</gene>
<evidence type="ECO:0008006" key="3">
    <source>
        <dbReference type="Google" id="ProtNLM"/>
    </source>
</evidence>